<dbReference type="KEGG" id="tet:TTHERM_00007500"/>
<feature type="chain" id="PRO_5004201238" evidence="1">
    <location>
        <begin position="21"/>
        <end position="117"/>
    </location>
</feature>
<reference evidence="3" key="1">
    <citation type="journal article" date="2006" name="PLoS Biol.">
        <title>Macronuclear genome sequence of the ciliate Tetrahymena thermophila, a model eukaryote.</title>
        <authorList>
            <person name="Eisen J.A."/>
            <person name="Coyne R.S."/>
            <person name="Wu M."/>
            <person name="Wu D."/>
            <person name="Thiagarajan M."/>
            <person name="Wortman J.R."/>
            <person name="Badger J.H."/>
            <person name="Ren Q."/>
            <person name="Amedeo P."/>
            <person name="Jones K.M."/>
            <person name="Tallon L.J."/>
            <person name="Delcher A.L."/>
            <person name="Salzberg S.L."/>
            <person name="Silva J.C."/>
            <person name="Haas B.J."/>
            <person name="Majoros W.H."/>
            <person name="Farzad M."/>
            <person name="Carlton J.M."/>
            <person name="Smith R.K. Jr."/>
            <person name="Garg J."/>
            <person name="Pearlman R.E."/>
            <person name="Karrer K.M."/>
            <person name="Sun L."/>
            <person name="Manning G."/>
            <person name="Elde N.C."/>
            <person name="Turkewitz A.P."/>
            <person name="Asai D.J."/>
            <person name="Wilkes D.E."/>
            <person name="Wang Y."/>
            <person name="Cai H."/>
            <person name="Collins K."/>
            <person name="Stewart B.A."/>
            <person name="Lee S.R."/>
            <person name="Wilamowska K."/>
            <person name="Weinberg Z."/>
            <person name="Ruzzo W.L."/>
            <person name="Wloga D."/>
            <person name="Gaertig J."/>
            <person name="Frankel J."/>
            <person name="Tsao C.-C."/>
            <person name="Gorovsky M.A."/>
            <person name="Keeling P.J."/>
            <person name="Waller R.F."/>
            <person name="Patron N.J."/>
            <person name="Cherry J.M."/>
            <person name="Stover N.A."/>
            <person name="Krieger C.J."/>
            <person name="del Toro C."/>
            <person name="Ryder H.F."/>
            <person name="Williamson S.C."/>
            <person name="Barbeau R.A."/>
            <person name="Hamilton E.P."/>
            <person name="Orias E."/>
        </authorList>
    </citation>
    <scope>NUCLEOTIDE SEQUENCE [LARGE SCALE GENOMIC DNA]</scope>
    <source>
        <strain evidence="3">SB210</strain>
    </source>
</reference>
<evidence type="ECO:0000256" key="1">
    <source>
        <dbReference type="SAM" id="SignalP"/>
    </source>
</evidence>
<dbReference type="AlphaFoldDB" id="Q22S85"/>
<evidence type="ECO:0000313" key="3">
    <source>
        <dbReference type="Proteomes" id="UP000009168"/>
    </source>
</evidence>
<dbReference type="HOGENOM" id="CLU_2089702_0_0_1"/>
<accession>Q22S85</accession>
<evidence type="ECO:0000313" key="2">
    <source>
        <dbReference type="EMBL" id="EAR87887.1"/>
    </source>
</evidence>
<gene>
    <name evidence="2" type="ORF">TTHERM_00007500</name>
</gene>
<dbReference type="Proteomes" id="UP000009168">
    <property type="component" value="Unassembled WGS sequence"/>
</dbReference>
<protein>
    <submittedName>
        <fullName evidence="2">Cell surface immobilization antigen SerH6, putative</fullName>
    </submittedName>
</protein>
<organism evidence="2 3">
    <name type="scientific">Tetrahymena thermophila (strain SB210)</name>
    <dbReference type="NCBI Taxonomy" id="312017"/>
    <lineage>
        <taxon>Eukaryota</taxon>
        <taxon>Sar</taxon>
        <taxon>Alveolata</taxon>
        <taxon>Ciliophora</taxon>
        <taxon>Intramacronucleata</taxon>
        <taxon>Oligohymenophorea</taxon>
        <taxon>Hymenostomatida</taxon>
        <taxon>Tetrahymenina</taxon>
        <taxon>Tetrahymenidae</taxon>
        <taxon>Tetrahymena</taxon>
    </lineage>
</organism>
<dbReference type="RefSeq" id="XP_001008132.1">
    <property type="nucleotide sequence ID" value="XM_001008132.1"/>
</dbReference>
<dbReference type="GeneID" id="7831365"/>
<keyword evidence="3" id="KW-1185">Reference proteome</keyword>
<feature type="signal peptide" evidence="1">
    <location>
        <begin position="1"/>
        <end position="20"/>
    </location>
</feature>
<sequence length="117" mass="11870">MNSKIIFALFCLFAVSLATAGTTNIDCLKNGACNDTNCGKSGAKTDNWQISGTKCAIADCSQLTASGATISTNACTSCNTSANPAKTQASSDNSQCIVKSSAKLLIASAAIFAALFL</sequence>
<dbReference type="InParanoid" id="Q22S85"/>
<dbReference type="EMBL" id="GG662845">
    <property type="protein sequence ID" value="EAR87887.1"/>
    <property type="molecule type" value="Genomic_DNA"/>
</dbReference>
<keyword evidence="1" id="KW-0732">Signal</keyword>
<proteinExistence type="predicted"/>
<name>Q22S85_TETTS</name>